<organism evidence="3">
    <name type="scientific">Bellilinea caldifistulae</name>
    <dbReference type="NCBI Taxonomy" id="360411"/>
    <lineage>
        <taxon>Bacteria</taxon>
        <taxon>Bacillati</taxon>
        <taxon>Chloroflexota</taxon>
        <taxon>Anaerolineae</taxon>
        <taxon>Anaerolineales</taxon>
        <taxon>Anaerolineaceae</taxon>
        <taxon>Bellilinea</taxon>
    </lineage>
</organism>
<accession>A0A7C4PZT4</accession>
<evidence type="ECO:0000259" key="2">
    <source>
        <dbReference type="Pfam" id="PF03807"/>
    </source>
</evidence>
<protein>
    <recommendedName>
        <fullName evidence="2">Pyrroline-5-carboxylate reductase catalytic N-terminal domain-containing protein</fullName>
    </recommendedName>
</protein>
<reference evidence="3" key="1">
    <citation type="journal article" date="2020" name="mSystems">
        <title>Genome- and Community-Level Interaction Insights into Carbon Utilization and Element Cycling Functions of Hydrothermarchaeota in Hydrothermal Sediment.</title>
        <authorList>
            <person name="Zhou Z."/>
            <person name="Liu Y."/>
            <person name="Xu W."/>
            <person name="Pan J."/>
            <person name="Luo Z.H."/>
            <person name="Li M."/>
        </authorList>
    </citation>
    <scope>NUCLEOTIDE SEQUENCE [LARGE SCALE GENOMIC DNA]</scope>
    <source>
        <strain evidence="3">SpSt-556</strain>
    </source>
</reference>
<dbReference type="EMBL" id="DSXR01000010">
    <property type="protein sequence ID" value="HGS86091.1"/>
    <property type="molecule type" value="Genomic_DNA"/>
</dbReference>
<dbReference type="PANTHER" id="PTHR14239:SF10">
    <property type="entry name" value="REDUCTASE"/>
    <property type="match status" value="1"/>
</dbReference>
<dbReference type="Pfam" id="PF03807">
    <property type="entry name" value="F420_oxidored"/>
    <property type="match status" value="1"/>
</dbReference>
<dbReference type="GO" id="GO:0016491">
    <property type="term" value="F:oxidoreductase activity"/>
    <property type="evidence" value="ECO:0007669"/>
    <property type="project" value="UniProtKB-KW"/>
</dbReference>
<sequence>MVDSSNDAGTANPVNPVQPPKQYDIVEIVCLSHFFQFEKACYKNNKETEMNIGILGAKNIGSTLAKKWVSAGHHILFGVRNTQNPELIALVEALGKNAAFGSAADAIQFGEVVVFAIPGNAMDETIRSNAELLDGKIIIDAANRMGEREMNSYQTFRAHTPHAKIYRAFNNLGWENFETPVIRGIQVDLFYCGDEGESQHKVNDLIRDIPLNPVYLGDMSQVHLVDMIATLWFRLAFGQKLGRRIAFKLLIE</sequence>
<keyword evidence="1" id="KW-0560">Oxidoreductase</keyword>
<dbReference type="Gene3D" id="3.40.50.720">
    <property type="entry name" value="NAD(P)-binding Rossmann-like Domain"/>
    <property type="match status" value="1"/>
</dbReference>
<dbReference type="SUPFAM" id="SSF51735">
    <property type="entry name" value="NAD(P)-binding Rossmann-fold domains"/>
    <property type="match status" value="1"/>
</dbReference>
<dbReference type="InterPro" id="IPR028939">
    <property type="entry name" value="P5C_Rdtase_cat_N"/>
</dbReference>
<proteinExistence type="predicted"/>
<gene>
    <name evidence="3" type="ORF">ENT17_00555</name>
</gene>
<dbReference type="InterPro" id="IPR036291">
    <property type="entry name" value="NAD(P)-bd_dom_sf"/>
</dbReference>
<evidence type="ECO:0000313" key="3">
    <source>
        <dbReference type="EMBL" id="HGS86091.1"/>
    </source>
</evidence>
<dbReference type="InterPro" id="IPR051267">
    <property type="entry name" value="STEAP_metalloreductase"/>
</dbReference>
<dbReference type="AlphaFoldDB" id="A0A7C4PZT4"/>
<dbReference type="PANTHER" id="PTHR14239">
    <property type="entry name" value="DUDULIN-RELATED"/>
    <property type="match status" value="1"/>
</dbReference>
<evidence type="ECO:0000256" key="1">
    <source>
        <dbReference type="ARBA" id="ARBA00023002"/>
    </source>
</evidence>
<name>A0A7C4PZT4_9CHLR</name>
<comment type="caution">
    <text evidence="3">The sequence shown here is derived from an EMBL/GenBank/DDBJ whole genome shotgun (WGS) entry which is preliminary data.</text>
</comment>
<feature type="domain" description="Pyrroline-5-carboxylate reductase catalytic N-terminal" evidence="2">
    <location>
        <begin position="52"/>
        <end position="143"/>
    </location>
</feature>